<dbReference type="PANTHER" id="PTHR35936:SF25">
    <property type="entry name" value="ABC TRANSPORTER SUBSTRATE-BINDING PROTEIN"/>
    <property type="match status" value="1"/>
</dbReference>
<name>A0ABY1NQL3_9HYPH</name>
<gene>
    <name evidence="1" type="ORF">SAMN06265374_1455</name>
</gene>
<evidence type="ECO:0000313" key="2">
    <source>
        <dbReference type="Proteomes" id="UP001157914"/>
    </source>
</evidence>
<protein>
    <submittedName>
        <fullName evidence="1">Polar amino acid transport system substrate-binding protein</fullName>
    </submittedName>
</protein>
<dbReference type="RefSeq" id="WP_155194311.1">
    <property type="nucleotide sequence ID" value="NZ_BAAAEA010000003.1"/>
</dbReference>
<keyword evidence="2" id="KW-1185">Reference proteome</keyword>
<organism evidence="1 2">
    <name type="scientific">Roseibium denhamense</name>
    <dbReference type="NCBI Taxonomy" id="76305"/>
    <lineage>
        <taxon>Bacteria</taxon>
        <taxon>Pseudomonadati</taxon>
        <taxon>Pseudomonadota</taxon>
        <taxon>Alphaproteobacteria</taxon>
        <taxon>Hyphomicrobiales</taxon>
        <taxon>Stappiaceae</taxon>
        <taxon>Roseibium</taxon>
    </lineage>
</organism>
<dbReference type="EMBL" id="FXTT01000002">
    <property type="protein sequence ID" value="SMP14559.1"/>
    <property type="molecule type" value="Genomic_DNA"/>
</dbReference>
<accession>A0ABY1NQL3</accession>
<dbReference type="Proteomes" id="UP001157914">
    <property type="component" value="Unassembled WGS sequence"/>
</dbReference>
<dbReference type="Gene3D" id="3.40.190.10">
    <property type="entry name" value="Periplasmic binding protein-like II"/>
    <property type="match status" value="2"/>
</dbReference>
<dbReference type="SUPFAM" id="SSF53850">
    <property type="entry name" value="Periplasmic binding protein-like II"/>
    <property type="match status" value="1"/>
</dbReference>
<dbReference type="PANTHER" id="PTHR35936">
    <property type="entry name" value="MEMBRANE-BOUND LYTIC MUREIN TRANSGLYCOSYLASE F"/>
    <property type="match status" value="1"/>
</dbReference>
<sequence>MKHLIIMWFGVVLLVSSGKNALSETWRIASLVWPPYAGPMLDEDGIAVAVLRSSLARINVELEIDYMAWPRAKALTAQNDYLAFFPAWPEEILEGYISSKPVEMSQIGVVFTAGQPVRWNSLQEVFDKYTVGFVSNYVYPEALQAEIDQRFAGDAGADTERDLVRMLAAGRVDVAITDPNVMLFLAEEMALGSIRAHSKVLFRKPLLVAFKDTPENRVRRDQLNKVLPTVNLHQLVCCRFVPQSVEMRPVQ</sequence>
<comment type="caution">
    <text evidence="1">The sequence shown here is derived from an EMBL/GenBank/DDBJ whole genome shotgun (WGS) entry which is preliminary data.</text>
</comment>
<proteinExistence type="predicted"/>
<evidence type="ECO:0000313" key="1">
    <source>
        <dbReference type="EMBL" id="SMP14559.1"/>
    </source>
</evidence>
<reference evidence="1 2" key="1">
    <citation type="submission" date="2017-05" db="EMBL/GenBank/DDBJ databases">
        <authorList>
            <person name="Varghese N."/>
            <person name="Submissions S."/>
        </authorList>
    </citation>
    <scope>NUCLEOTIDE SEQUENCE [LARGE SCALE GENOMIC DNA]</scope>
    <source>
        <strain evidence="1 2">DSM 15949</strain>
    </source>
</reference>